<name>A0A1I2XKF0_9BACT</name>
<proteinExistence type="predicted"/>
<protein>
    <recommendedName>
        <fullName evidence="3">CDP-Glycerol:Poly(Glycerophosphate) glycerophosphotransferase</fullName>
    </recommendedName>
</protein>
<dbReference type="InterPro" id="IPR043148">
    <property type="entry name" value="TagF_C"/>
</dbReference>
<organism evidence="1 2">
    <name type="scientific">Pontibacter chinhatensis</name>
    <dbReference type="NCBI Taxonomy" id="1436961"/>
    <lineage>
        <taxon>Bacteria</taxon>
        <taxon>Pseudomonadati</taxon>
        <taxon>Bacteroidota</taxon>
        <taxon>Cytophagia</taxon>
        <taxon>Cytophagales</taxon>
        <taxon>Hymenobacteraceae</taxon>
        <taxon>Pontibacter</taxon>
    </lineage>
</organism>
<dbReference type="Gene3D" id="3.40.50.12580">
    <property type="match status" value="1"/>
</dbReference>
<dbReference type="SUPFAM" id="SSF53756">
    <property type="entry name" value="UDP-Glycosyltransferase/glycogen phosphorylase"/>
    <property type="match status" value="1"/>
</dbReference>
<dbReference type="OrthoDB" id="863394at2"/>
<gene>
    <name evidence="1" type="ORF">SAMN05421739_10641</name>
</gene>
<evidence type="ECO:0000313" key="2">
    <source>
        <dbReference type="Proteomes" id="UP000198724"/>
    </source>
</evidence>
<dbReference type="EMBL" id="FOOT01000006">
    <property type="protein sequence ID" value="SFH12571.1"/>
    <property type="molecule type" value="Genomic_DNA"/>
</dbReference>
<accession>A0A1I2XKF0</accession>
<keyword evidence="2" id="KW-1185">Reference proteome</keyword>
<evidence type="ECO:0008006" key="3">
    <source>
        <dbReference type="Google" id="ProtNLM"/>
    </source>
</evidence>
<reference evidence="2" key="1">
    <citation type="submission" date="2016-10" db="EMBL/GenBank/DDBJ databases">
        <authorList>
            <person name="Varghese N."/>
            <person name="Submissions S."/>
        </authorList>
    </citation>
    <scope>NUCLEOTIDE SEQUENCE [LARGE SCALE GENOMIC DNA]</scope>
    <source>
        <strain evidence="2">LP51</strain>
    </source>
</reference>
<sequence length="424" mass="48588">MRKWFTLYSDILYLHFSEAFLRLPESARSAVSPQNPLMRLLKMAGYTVVRLLGNLFESVERPEKLRGKVWLYVVSQNNYDSLKFIEEALPDAMFVAGQRKQIGKYNTAVERLSLRRKLLYYYKLLPLLLQFLKYKKASTVRFFDVLFDAVGFYEVYLRKLQKYKPQAIVFANDHNADARALLLAAKRMGIKTVYIQHASVSPMFPPLAYDLNLLEGQDALDKYKQCGPVEGNVELIGMPKADAYVPFRNTSEAIQTIGIGCNLMDDLGEVEKLLTLLTGELPTLKVILRPHPRDTRNFGKLQRISPQISLSDSRSVPTFDYLRQVDVQLSGNSGIHLEAVLLNVWSIFYDFNPKHKLEDYYGFVQHGLIDTVAGPEELIFVLRENIEHKPNVYSRASYFNATVGTPFDGRSAELALRHIQEFLL</sequence>
<evidence type="ECO:0000313" key="1">
    <source>
        <dbReference type="EMBL" id="SFH12571.1"/>
    </source>
</evidence>
<dbReference type="AlphaFoldDB" id="A0A1I2XKF0"/>
<dbReference type="STRING" id="1436961.SAMN05421739_10641"/>
<dbReference type="Proteomes" id="UP000198724">
    <property type="component" value="Unassembled WGS sequence"/>
</dbReference>